<reference evidence="13 14" key="1">
    <citation type="submission" date="2018-06" db="EMBL/GenBank/DDBJ databases">
        <title>Genomic Encyclopedia of Archaeal and Bacterial Type Strains, Phase II (KMG-II): from individual species to whole genera.</title>
        <authorList>
            <person name="Goeker M."/>
        </authorList>
    </citation>
    <scope>NUCLEOTIDE SEQUENCE [LARGE SCALE GENOMIC DNA]</scope>
    <source>
        <strain evidence="13 14">DSM 22009</strain>
    </source>
</reference>
<comment type="caution">
    <text evidence="13">The sequence shown here is derived from an EMBL/GenBank/DDBJ whole genome shotgun (WGS) entry which is preliminary data.</text>
</comment>
<dbReference type="RefSeq" id="WP_111537851.1">
    <property type="nucleotide sequence ID" value="NZ_QKZL01000012.1"/>
</dbReference>
<dbReference type="InterPro" id="IPR000014">
    <property type="entry name" value="PAS"/>
</dbReference>
<dbReference type="InterPro" id="IPR035965">
    <property type="entry name" value="PAS-like_dom_sf"/>
</dbReference>
<feature type="transmembrane region" description="Helical" evidence="8">
    <location>
        <begin position="113"/>
        <end position="134"/>
    </location>
</feature>
<sequence>MEAVITCLAQGHDRKLLIAAGLICIVGIYAASALSGHAGRSDGSARRNWASVSIVAAGCTAWATHMVAVLAYRPGMPAAFDLPLTALSLLAVIAGIGFSMSRMIGRQDRWRRFASGLLLGLSITVLHYLGQYGYRVTGTMSWDLPLVAGSIGTSLLIFGAAMVVAVDRRRAVRRLAPPLLFVAIAVLHVGGMTAMTLSYDPSIGLPDFAVAAEVIAPIVAGVCSALVVLAFFGLRFSLQAQAQLRRDRTRLRELSNLALEGLVVCEGEIVSIVNDSFTRLTGVAAEDVIGRPVTEIIPIDAPFEMTEREEYDMELARACGTPVPVRVLRGEVKVGRKNQTVFAFRDQRERLKSEEIIRAREADLRKAKVAAEEGTRAKSLFLASVSHELRTPLHGIMGTIDLLRDTELGEGQRGYVDTMAQSSDGLLSLVNMLLDFTRLEEGKVTLNNEPFDLAGTVRSVVDLLKPLARAKEIGLDFELDGCPDGQVVGDAGRFRQVLTNILGNAVKFTDAGSVSLRLSWTDGQCRIDVEDTGVGISRDRLAAIFEPFTQENAETTRRFGGTGLGLSISRMLSQQMGGDIRVLSVVGEGSTFSLVLPFPRAVAARALIGSTGPEPLPDLSGFDILVVDDNKVNRFLAERYLASVNARIRQAEDGIEAVASAEENLPDAILMDISMPRMNGLDATREIRLRERGQGRCVIIGLSANAYEEDQKRCLEAGMDGFLAKPVSRAKLIEVLSKALSVDPNSGTDAADTHTRIAARAG</sequence>
<keyword evidence="14" id="KW-1185">Reference proteome</keyword>
<dbReference type="InterPro" id="IPR005330">
    <property type="entry name" value="MHYT_dom"/>
</dbReference>
<dbReference type="SUPFAM" id="SSF47384">
    <property type="entry name" value="Homodimeric domain of signal transducing histidine kinase"/>
    <property type="match status" value="1"/>
</dbReference>
<dbReference type="PROSITE" id="PS50924">
    <property type="entry name" value="MHYT"/>
    <property type="match status" value="1"/>
</dbReference>
<feature type="domain" description="MHYT" evidence="12">
    <location>
        <begin position="12"/>
        <end position="198"/>
    </location>
</feature>
<feature type="transmembrane region" description="Helical" evidence="8">
    <location>
        <begin position="16"/>
        <end position="37"/>
    </location>
</feature>
<dbReference type="SMART" id="SM00387">
    <property type="entry name" value="HATPase_c"/>
    <property type="match status" value="1"/>
</dbReference>
<evidence type="ECO:0000259" key="9">
    <source>
        <dbReference type="PROSITE" id="PS50109"/>
    </source>
</evidence>
<evidence type="ECO:0000313" key="13">
    <source>
        <dbReference type="EMBL" id="PZX14889.1"/>
    </source>
</evidence>
<evidence type="ECO:0000256" key="5">
    <source>
        <dbReference type="ARBA" id="ARBA00022777"/>
    </source>
</evidence>
<evidence type="ECO:0000256" key="6">
    <source>
        <dbReference type="ARBA" id="ARBA00023012"/>
    </source>
</evidence>
<dbReference type="Pfam" id="PF13426">
    <property type="entry name" value="PAS_9"/>
    <property type="match status" value="1"/>
</dbReference>
<evidence type="ECO:0000259" key="11">
    <source>
        <dbReference type="PROSITE" id="PS50112"/>
    </source>
</evidence>
<feature type="modified residue" description="4-aspartylphosphate" evidence="7">
    <location>
        <position position="672"/>
    </location>
</feature>
<accession>A0A2W7PZD3</accession>
<evidence type="ECO:0000256" key="3">
    <source>
        <dbReference type="ARBA" id="ARBA00022553"/>
    </source>
</evidence>
<dbReference type="Gene3D" id="3.30.450.20">
    <property type="entry name" value="PAS domain"/>
    <property type="match status" value="1"/>
</dbReference>
<name>A0A2W7PZD3_9RHOB</name>
<dbReference type="OrthoDB" id="9801651at2"/>
<dbReference type="SMART" id="SM00388">
    <property type="entry name" value="HisKA"/>
    <property type="match status" value="1"/>
</dbReference>
<dbReference type="SUPFAM" id="SSF55874">
    <property type="entry name" value="ATPase domain of HSP90 chaperone/DNA topoisomerase II/histidine kinase"/>
    <property type="match status" value="1"/>
</dbReference>
<dbReference type="InterPro" id="IPR004358">
    <property type="entry name" value="Sig_transdc_His_kin-like_C"/>
</dbReference>
<evidence type="ECO:0000256" key="8">
    <source>
        <dbReference type="PROSITE-ProRule" id="PRU00244"/>
    </source>
</evidence>
<dbReference type="FunFam" id="3.30.565.10:FF:000010">
    <property type="entry name" value="Sensor histidine kinase RcsC"/>
    <property type="match status" value="1"/>
</dbReference>
<evidence type="ECO:0000256" key="1">
    <source>
        <dbReference type="ARBA" id="ARBA00000085"/>
    </source>
</evidence>
<dbReference type="InterPro" id="IPR003594">
    <property type="entry name" value="HATPase_dom"/>
</dbReference>
<feature type="transmembrane region" description="Helical" evidence="8">
    <location>
        <begin position="49"/>
        <end position="72"/>
    </location>
</feature>
<dbReference type="Pfam" id="PF02518">
    <property type="entry name" value="HATPase_c"/>
    <property type="match status" value="1"/>
</dbReference>
<evidence type="ECO:0000259" key="12">
    <source>
        <dbReference type="PROSITE" id="PS50924"/>
    </source>
</evidence>
<dbReference type="CDD" id="cd00130">
    <property type="entry name" value="PAS"/>
    <property type="match status" value="1"/>
</dbReference>
<dbReference type="PRINTS" id="PR00344">
    <property type="entry name" value="BCTRLSENSOR"/>
</dbReference>
<dbReference type="Pfam" id="PF00072">
    <property type="entry name" value="Response_reg"/>
    <property type="match status" value="1"/>
</dbReference>
<dbReference type="InterPro" id="IPR011006">
    <property type="entry name" value="CheY-like_superfamily"/>
</dbReference>
<dbReference type="PROSITE" id="PS50110">
    <property type="entry name" value="RESPONSE_REGULATORY"/>
    <property type="match status" value="1"/>
</dbReference>
<dbReference type="PROSITE" id="PS50109">
    <property type="entry name" value="HIS_KIN"/>
    <property type="match status" value="1"/>
</dbReference>
<feature type="transmembrane region" description="Helical" evidence="8">
    <location>
        <begin position="214"/>
        <end position="238"/>
    </location>
</feature>
<organism evidence="13 14">
    <name type="scientific">Palleronia aestuarii</name>
    <dbReference type="NCBI Taxonomy" id="568105"/>
    <lineage>
        <taxon>Bacteria</taxon>
        <taxon>Pseudomonadati</taxon>
        <taxon>Pseudomonadota</taxon>
        <taxon>Alphaproteobacteria</taxon>
        <taxon>Rhodobacterales</taxon>
        <taxon>Roseobacteraceae</taxon>
        <taxon>Palleronia</taxon>
    </lineage>
</organism>
<dbReference type="CDD" id="cd00082">
    <property type="entry name" value="HisKA"/>
    <property type="match status" value="1"/>
</dbReference>
<dbReference type="InterPro" id="IPR001789">
    <property type="entry name" value="Sig_transdc_resp-reg_receiver"/>
</dbReference>
<evidence type="ECO:0000256" key="2">
    <source>
        <dbReference type="ARBA" id="ARBA00012438"/>
    </source>
</evidence>
<evidence type="ECO:0000256" key="4">
    <source>
        <dbReference type="ARBA" id="ARBA00022679"/>
    </source>
</evidence>
<dbReference type="SUPFAM" id="SSF55785">
    <property type="entry name" value="PYP-like sensor domain (PAS domain)"/>
    <property type="match status" value="1"/>
</dbReference>
<evidence type="ECO:0000256" key="7">
    <source>
        <dbReference type="PROSITE-ProRule" id="PRU00169"/>
    </source>
</evidence>
<keyword evidence="6" id="KW-0902">Two-component regulatory system</keyword>
<feature type="domain" description="PAS" evidence="11">
    <location>
        <begin position="266"/>
        <end position="297"/>
    </location>
</feature>
<dbReference type="Pfam" id="PF00512">
    <property type="entry name" value="HisKA"/>
    <property type="match status" value="1"/>
</dbReference>
<keyword evidence="8" id="KW-0472">Membrane</keyword>
<feature type="domain" description="Histidine kinase" evidence="9">
    <location>
        <begin position="384"/>
        <end position="600"/>
    </location>
</feature>
<dbReference type="SMART" id="SM00448">
    <property type="entry name" value="REC"/>
    <property type="match status" value="1"/>
</dbReference>
<dbReference type="InterPro" id="IPR003661">
    <property type="entry name" value="HisK_dim/P_dom"/>
</dbReference>
<dbReference type="CDD" id="cd16922">
    <property type="entry name" value="HATPase_EvgS-ArcB-TorS-like"/>
    <property type="match status" value="1"/>
</dbReference>
<dbReference type="InterPro" id="IPR005467">
    <property type="entry name" value="His_kinase_dom"/>
</dbReference>
<keyword evidence="8" id="KW-1133">Transmembrane helix</keyword>
<dbReference type="GO" id="GO:0000155">
    <property type="term" value="F:phosphorelay sensor kinase activity"/>
    <property type="evidence" value="ECO:0007669"/>
    <property type="project" value="InterPro"/>
</dbReference>
<dbReference type="InterPro" id="IPR036890">
    <property type="entry name" value="HATPase_C_sf"/>
</dbReference>
<dbReference type="PROSITE" id="PS50112">
    <property type="entry name" value="PAS"/>
    <property type="match status" value="1"/>
</dbReference>
<dbReference type="Proteomes" id="UP000248916">
    <property type="component" value="Unassembled WGS sequence"/>
</dbReference>
<dbReference type="PANTHER" id="PTHR43047">
    <property type="entry name" value="TWO-COMPONENT HISTIDINE PROTEIN KINASE"/>
    <property type="match status" value="1"/>
</dbReference>
<comment type="catalytic activity">
    <reaction evidence="1">
        <text>ATP + protein L-histidine = ADP + protein N-phospho-L-histidine.</text>
        <dbReference type="EC" id="2.7.13.3"/>
    </reaction>
</comment>
<protein>
    <recommendedName>
        <fullName evidence="2">histidine kinase</fullName>
        <ecNumber evidence="2">2.7.13.3</ecNumber>
    </recommendedName>
</protein>
<dbReference type="GO" id="GO:0016020">
    <property type="term" value="C:membrane"/>
    <property type="evidence" value="ECO:0007669"/>
    <property type="project" value="UniProtKB-UniRule"/>
</dbReference>
<evidence type="ECO:0000259" key="10">
    <source>
        <dbReference type="PROSITE" id="PS50110"/>
    </source>
</evidence>
<keyword evidence="5 13" id="KW-0418">Kinase</keyword>
<dbReference type="CDD" id="cd17546">
    <property type="entry name" value="REC_hyHK_CKI1_RcsC-like"/>
    <property type="match status" value="1"/>
</dbReference>
<gene>
    <name evidence="13" type="ORF">LX81_02740</name>
</gene>
<keyword evidence="4" id="KW-0808">Transferase</keyword>
<dbReference type="AlphaFoldDB" id="A0A2W7PZD3"/>
<evidence type="ECO:0000313" key="14">
    <source>
        <dbReference type="Proteomes" id="UP000248916"/>
    </source>
</evidence>
<feature type="transmembrane region" description="Helical" evidence="8">
    <location>
        <begin position="146"/>
        <end position="166"/>
    </location>
</feature>
<dbReference type="EC" id="2.7.13.3" evidence="2"/>
<dbReference type="Pfam" id="PF03707">
    <property type="entry name" value="MHYT"/>
    <property type="match status" value="2"/>
</dbReference>
<dbReference type="Gene3D" id="3.40.50.2300">
    <property type="match status" value="1"/>
</dbReference>
<dbReference type="EMBL" id="QKZL01000012">
    <property type="protein sequence ID" value="PZX14889.1"/>
    <property type="molecule type" value="Genomic_DNA"/>
</dbReference>
<keyword evidence="3 7" id="KW-0597">Phosphoprotein</keyword>
<feature type="transmembrane region" description="Helical" evidence="8">
    <location>
        <begin position="178"/>
        <end position="199"/>
    </location>
</feature>
<keyword evidence="8" id="KW-0812">Transmembrane</keyword>
<dbReference type="Gene3D" id="3.30.565.10">
    <property type="entry name" value="Histidine kinase-like ATPase, C-terminal domain"/>
    <property type="match status" value="1"/>
</dbReference>
<dbReference type="InterPro" id="IPR036097">
    <property type="entry name" value="HisK_dim/P_sf"/>
</dbReference>
<proteinExistence type="predicted"/>
<dbReference type="SUPFAM" id="SSF52172">
    <property type="entry name" value="CheY-like"/>
    <property type="match status" value="1"/>
</dbReference>
<feature type="domain" description="Response regulatory" evidence="10">
    <location>
        <begin position="623"/>
        <end position="740"/>
    </location>
</feature>
<dbReference type="Gene3D" id="1.10.287.130">
    <property type="match status" value="1"/>
</dbReference>
<feature type="transmembrane region" description="Helical" evidence="8">
    <location>
        <begin position="84"/>
        <end position="101"/>
    </location>
</feature>